<evidence type="ECO:0000313" key="1">
    <source>
        <dbReference type="EMBL" id="GAA4744633.1"/>
    </source>
</evidence>
<protein>
    <recommendedName>
        <fullName evidence="3">Ferredoxin</fullName>
    </recommendedName>
</protein>
<sequence>MPSFVPTSADTIEDQRLYTAARLVEVACLDCLARVGVKKNSEHHTSIQWTTEARRHCPELARHTSPRDIKEGCPRLLSSIDAAVRDGQIPIGAEDGY</sequence>
<accession>A0ABP8Z2E6</accession>
<keyword evidence="2" id="KW-1185">Reference proteome</keyword>
<proteinExistence type="predicted"/>
<dbReference type="EMBL" id="BAABKN010000019">
    <property type="protein sequence ID" value="GAA4744633.1"/>
    <property type="molecule type" value="Genomic_DNA"/>
</dbReference>
<dbReference type="RefSeq" id="WP_345527795.1">
    <property type="nucleotide sequence ID" value="NZ_BAABKN010000019.1"/>
</dbReference>
<evidence type="ECO:0000313" key="2">
    <source>
        <dbReference type="Proteomes" id="UP001499882"/>
    </source>
</evidence>
<evidence type="ECO:0008006" key="3">
    <source>
        <dbReference type="Google" id="ProtNLM"/>
    </source>
</evidence>
<organism evidence="1 2">
    <name type="scientific">Nocardioides endophyticus</name>
    <dbReference type="NCBI Taxonomy" id="1353775"/>
    <lineage>
        <taxon>Bacteria</taxon>
        <taxon>Bacillati</taxon>
        <taxon>Actinomycetota</taxon>
        <taxon>Actinomycetes</taxon>
        <taxon>Propionibacteriales</taxon>
        <taxon>Nocardioidaceae</taxon>
        <taxon>Nocardioides</taxon>
    </lineage>
</organism>
<reference evidence="2" key="1">
    <citation type="journal article" date="2019" name="Int. J. Syst. Evol. Microbiol.">
        <title>The Global Catalogue of Microorganisms (GCM) 10K type strain sequencing project: providing services to taxonomists for standard genome sequencing and annotation.</title>
        <authorList>
            <consortium name="The Broad Institute Genomics Platform"/>
            <consortium name="The Broad Institute Genome Sequencing Center for Infectious Disease"/>
            <person name="Wu L."/>
            <person name="Ma J."/>
        </authorList>
    </citation>
    <scope>NUCLEOTIDE SEQUENCE [LARGE SCALE GENOMIC DNA]</scope>
    <source>
        <strain evidence="2">JCM 18532</strain>
    </source>
</reference>
<comment type="caution">
    <text evidence="1">The sequence shown here is derived from an EMBL/GenBank/DDBJ whole genome shotgun (WGS) entry which is preliminary data.</text>
</comment>
<gene>
    <name evidence="1" type="ORF">GCM10023350_31690</name>
</gene>
<name>A0ABP8Z2E6_9ACTN</name>
<dbReference type="Proteomes" id="UP001499882">
    <property type="component" value="Unassembled WGS sequence"/>
</dbReference>